<comment type="caution">
    <text evidence="1">The sequence shown here is derived from an EMBL/GenBank/DDBJ whole genome shotgun (WGS) entry which is preliminary data.</text>
</comment>
<proteinExistence type="predicted"/>
<evidence type="ECO:0000313" key="2">
    <source>
        <dbReference type="Proteomes" id="UP000688947"/>
    </source>
</evidence>
<protein>
    <submittedName>
        <fullName evidence="1">Uncharacterized protein</fullName>
    </submittedName>
</protein>
<accession>A0A8T1U601</accession>
<evidence type="ECO:0000313" key="1">
    <source>
        <dbReference type="EMBL" id="KAG6955140.1"/>
    </source>
</evidence>
<organism evidence="1 2">
    <name type="scientific">Phytophthora cactorum</name>
    <dbReference type="NCBI Taxonomy" id="29920"/>
    <lineage>
        <taxon>Eukaryota</taxon>
        <taxon>Sar</taxon>
        <taxon>Stramenopiles</taxon>
        <taxon>Oomycota</taxon>
        <taxon>Peronosporomycetes</taxon>
        <taxon>Peronosporales</taxon>
        <taxon>Peronosporaceae</taxon>
        <taxon>Phytophthora</taxon>
    </lineage>
</organism>
<reference evidence="1" key="1">
    <citation type="submission" date="2021-01" db="EMBL/GenBank/DDBJ databases">
        <title>Phytophthora aleatoria, a newly-described species from Pinus radiata is distinct from Phytophthora cactorum isolates based on comparative genomics.</title>
        <authorList>
            <person name="Mcdougal R."/>
            <person name="Panda P."/>
            <person name="Williams N."/>
            <person name="Studholme D.J."/>
        </authorList>
    </citation>
    <scope>NUCLEOTIDE SEQUENCE</scope>
    <source>
        <strain evidence="1">NZFS 3830</strain>
    </source>
</reference>
<dbReference type="OrthoDB" id="138633at2759"/>
<name>A0A8T1U601_9STRA</name>
<dbReference type="EMBL" id="JAENGZ010000697">
    <property type="protein sequence ID" value="KAG6955140.1"/>
    <property type="molecule type" value="Genomic_DNA"/>
</dbReference>
<dbReference type="AlphaFoldDB" id="A0A8T1U601"/>
<gene>
    <name evidence="1" type="ORF">JG687_00011394</name>
</gene>
<dbReference type="Proteomes" id="UP000688947">
    <property type="component" value="Unassembled WGS sequence"/>
</dbReference>
<sequence length="106" mass="12574">MVRDQFFDRDDDVVVQGLSRYQVKQRVYRTRRLHFGGNVHGMVEVAPQSLHTFMDANQLERIIGWADPQLLELLRYRRSLVFIDGTFWCVLLEHRNVEEVGQQRTA</sequence>